<protein>
    <submittedName>
        <fullName evidence="2">Putative methyltransferase-like protein</fullName>
    </submittedName>
</protein>
<gene>
    <name evidence="2" type="ORF">UCDDA912_g03089</name>
</gene>
<keyword evidence="2" id="KW-0489">Methyltransferase</keyword>
<reference evidence="2 3" key="1">
    <citation type="submission" date="2015-05" db="EMBL/GenBank/DDBJ databases">
        <title>Distinctive expansion of gene families associated with plant cell wall degradation and secondary metabolism in the genomes of grapevine trunk pathogens.</title>
        <authorList>
            <person name="Lawrence D.P."/>
            <person name="Travadon R."/>
            <person name="Rolshausen P.E."/>
            <person name="Baumgartner K."/>
        </authorList>
    </citation>
    <scope>NUCLEOTIDE SEQUENCE [LARGE SCALE GENOMIC DNA]</scope>
    <source>
        <strain evidence="2">DA912</strain>
    </source>
</reference>
<proteinExistence type="inferred from homology"/>
<dbReference type="STRING" id="1214573.A0A0G2FRT1"/>
<dbReference type="InterPro" id="IPR044053">
    <property type="entry name" value="AsaB-like"/>
</dbReference>
<dbReference type="EMBL" id="LCUC01000105">
    <property type="protein sequence ID" value="KKY36862.1"/>
    <property type="molecule type" value="Genomic_DNA"/>
</dbReference>
<dbReference type="Proteomes" id="UP000034680">
    <property type="component" value="Unassembled WGS sequence"/>
</dbReference>
<evidence type="ECO:0000313" key="3">
    <source>
        <dbReference type="Proteomes" id="UP000034680"/>
    </source>
</evidence>
<dbReference type="OrthoDB" id="412788at2759"/>
<sequence>MATEVCTSTYVNDRYDVRALVNYLPLDKMDFGPDDMPAPKKFGDFMGSSRGKEDTFKLDANGFEIVTLPEKERDVSDDNKIKEEFLPEVIDVIKKRTGASVVVPFAHVLRRTENNFFAEAVDTERYNRFFTVWPHSDFAVVYPERLPLKEAILNYDGIPAGSREELQRVAKSASRWASVQMGFRAFASPLKAHGAALAGKVQTSRGDIAYWFECLLCVIWKPIKKLVRDPLALCDSSTLSKEDWRCRQAENPNISYSLLAHPEKEE</sequence>
<dbReference type="GO" id="GO:0008168">
    <property type="term" value="F:methyltransferase activity"/>
    <property type="evidence" value="ECO:0007669"/>
    <property type="project" value="UniProtKB-KW"/>
</dbReference>
<name>A0A0G2FRT1_9PEZI</name>
<comment type="caution">
    <text evidence="2">The sequence shown here is derived from an EMBL/GenBank/DDBJ whole genome shotgun (WGS) entry which is preliminary data.</text>
</comment>
<evidence type="ECO:0000313" key="2">
    <source>
        <dbReference type="EMBL" id="KKY36862.1"/>
    </source>
</evidence>
<dbReference type="PANTHER" id="PTHR34598">
    <property type="entry name" value="BLL6449 PROTEIN"/>
    <property type="match status" value="1"/>
</dbReference>
<dbReference type="GO" id="GO:0016491">
    <property type="term" value="F:oxidoreductase activity"/>
    <property type="evidence" value="ECO:0007669"/>
    <property type="project" value="InterPro"/>
</dbReference>
<keyword evidence="2" id="KW-0808">Transferase</keyword>
<accession>A0A0G2FRT1</accession>
<dbReference type="PANTHER" id="PTHR34598:SF3">
    <property type="entry name" value="OXIDOREDUCTASE AN1597"/>
    <property type="match status" value="1"/>
</dbReference>
<comment type="similarity">
    <text evidence="1">Belongs to the asaB hydroxylase/desaturase family.</text>
</comment>
<reference evidence="2 3" key="2">
    <citation type="submission" date="2015-05" db="EMBL/GenBank/DDBJ databases">
        <authorList>
            <person name="Morales-Cruz A."/>
            <person name="Amrine K.C."/>
            <person name="Cantu D."/>
        </authorList>
    </citation>
    <scope>NUCLEOTIDE SEQUENCE [LARGE SCALE GENOMIC DNA]</scope>
    <source>
        <strain evidence="2">DA912</strain>
    </source>
</reference>
<dbReference type="AlphaFoldDB" id="A0A0G2FRT1"/>
<keyword evidence="3" id="KW-1185">Reference proteome</keyword>
<evidence type="ECO:0000256" key="1">
    <source>
        <dbReference type="ARBA" id="ARBA00023604"/>
    </source>
</evidence>
<dbReference type="GO" id="GO:0032259">
    <property type="term" value="P:methylation"/>
    <property type="evidence" value="ECO:0007669"/>
    <property type="project" value="UniProtKB-KW"/>
</dbReference>
<organism evidence="2 3">
    <name type="scientific">Diaporthe ampelina</name>
    <dbReference type="NCBI Taxonomy" id="1214573"/>
    <lineage>
        <taxon>Eukaryota</taxon>
        <taxon>Fungi</taxon>
        <taxon>Dikarya</taxon>
        <taxon>Ascomycota</taxon>
        <taxon>Pezizomycotina</taxon>
        <taxon>Sordariomycetes</taxon>
        <taxon>Sordariomycetidae</taxon>
        <taxon>Diaporthales</taxon>
        <taxon>Diaporthaceae</taxon>
        <taxon>Diaporthe</taxon>
    </lineage>
</organism>